<feature type="compositionally biased region" description="Polar residues" evidence="1">
    <location>
        <begin position="91"/>
        <end position="108"/>
    </location>
</feature>
<organism evidence="2 3">
    <name type="scientific">Mycena metata</name>
    <dbReference type="NCBI Taxonomy" id="1033252"/>
    <lineage>
        <taxon>Eukaryota</taxon>
        <taxon>Fungi</taxon>
        <taxon>Dikarya</taxon>
        <taxon>Basidiomycota</taxon>
        <taxon>Agaricomycotina</taxon>
        <taxon>Agaricomycetes</taxon>
        <taxon>Agaricomycetidae</taxon>
        <taxon>Agaricales</taxon>
        <taxon>Marasmiineae</taxon>
        <taxon>Mycenaceae</taxon>
        <taxon>Mycena</taxon>
    </lineage>
</organism>
<evidence type="ECO:0000313" key="2">
    <source>
        <dbReference type="EMBL" id="KAJ7719657.1"/>
    </source>
</evidence>
<feature type="compositionally biased region" description="Pro residues" evidence="1">
    <location>
        <begin position="76"/>
        <end position="86"/>
    </location>
</feature>
<proteinExistence type="predicted"/>
<dbReference type="Proteomes" id="UP001215598">
    <property type="component" value="Unassembled WGS sequence"/>
</dbReference>
<dbReference type="AlphaFoldDB" id="A0AAD7HFM1"/>
<accession>A0AAD7HFM1</accession>
<evidence type="ECO:0000256" key="1">
    <source>
        <dbReference type="SAM" id="MobiDB-lite"/>
    </source>
</evidence>
<evidence type="ECO:0000313" key="3">
    <source>
        <dbReference type="Proteomes" id="UP001215598"/>
    </source>
</evidence>
<comment type="caution">
    <text evidence="2">The sequence shown here is derived from an EMBL/GenBank/DDBJ whole genome shotgun (WGS) entry which is preliminary data.</text>
</comment>
<protein>
    <submittedName>
        <fullName evidence="2">Uncharacterized protein</fullName>
    </submittedName>
</protein>
<reference evidence="2" key="1">
    <citation type="submission" date="2023-03" db="EMBL/GenBank/DDBJ databases">
        <title>Massive genome expansion in bonnet fungi (Mycena s.s.) driven by repeated elements and novel gene families across ecological guilds.</title>
        <authorList>
            <consortium name="Lawrence Berkeley National Laboratory"/>
            <person name="Harder C.B."/>
            <person name="Miyauchi S."/>
            <person name="Viragh M."/>
            <person name="Kuo A."/>
            <person name="Thoen E."/>
            <person name="Andreopoulos B."/>
            <person name="Lu D."/>
            <person name="Skrede I."/>
            <person name="Drula E."/>
            <person name="Henrissat B."/>
            <person name="Morin E."/>
            <person name="Kohler A."/>
            <person name="Barry K."/>
            <person name="LaButti K."/>
            <person name="Morin E."/>
            <person name="Salamov A."/>
            <person name="Lipzen A."/>
            <person name="Mereny Z."/>
            <person name="Hegedus B."/>
            <person name="Baldrian P."/>
            <person name="Stursova M."/>
            <person name="Weitz H."/>
            <person name="Taylor A."/>
            <person name="Grigoriev I.V."/>
            <person name="Nagy L.G."/>
            <person name="Martin F."/>
            <person name="Kauserud H."/>
        </authorList>
    </citation>
    <scope>NUCLEOTIDE SEQUENCE</scope>
    <source>
        <strain evidence="2">CBHHK182m</strain>
    </source>
</reference>
<keyword evidence="3" id="KW-1185">Reference proteome</keyword>
<dbReference type="EMBL" id="JARKIB010000249">
    <property type="protein sequence ID" value="KAJ7719657.1"/>
    <property type="molecule type" value="Genomic_DNA"/>
</dbReference>
<name>A0AAD7HFM1_9AGAR</name>
<sequence>MCLALLEHRERHCEHYAHFAATKKIRLEDRDKAKALRKAAKKKAALAGSDRGALQQNIAARRSLQKQAPGLRPSARPAPCPVPRPVQPVASTSRLPKTLTQVNLSPSNKEQEDDPDPDKEDNVAPES</sequence>
<feature type="region of interest" description="Disordered" evidence="1">
    <location>
        <begin position="61"/>
        <end position="127"/>
    </location>
</feature>
<gene>
    <name evidence="2" type="ORF">B0H16DRAFT_1474798</name>
</gene>